<evidence type="ECO:0000313" key="2">
    <source>
        <dbReference type="Proteomes" id="UP000636960"/>
    </source>
</evidence>
<dbReference type="PROSITE" id="PS51318">
    <property type="entry name" value="TAT"/>
    <property type="match status" value="1"/>
</dbReference>
<dbReference type="InterPro" id="IPR006311">
    <property type="entry name" value="TAT_signal"/>
</dbReference>
<dbReference type="InterPro" id="IPR050490">
    <property type="entry name" value="Bact_solute-bd_prot1"/>
</dbReference>
<proteinExistence type="predicted"/>
<name>A0A919MYV4_9ACTN</name>
<keyword evidence="2" id="KW-1185">Reference proteome</keyword>
<reference evidence="1" key="1">
    <citation type="submission" date="2021-01" db="EMBL/GenBank/DDBJ databases">
        <title>Whole genome shotgun sequence of Actinoplanes rishiriensis NBRC 108556.</title>
        <authorList>
            <person name="Komaki H."/>
            <person name="Tamura T."/>
        </authorList>
    </citation>
    <scope>NUCLEOTIDE SEQUENCE</scope>
    <source>
        <strain evidence="1">NBRC 108556</strain>
    </source>
</reference>
<dbReference type="Gene3D" id="3.40.190.10">
    <property type="entry name" value="Periplasmic binding protein-like II"/>
    <property type="match status" value="2"/>
</dbReference>
<accession>A0A919MYV4</accession>
<dbReference type="PANTHER" id="PTHR43649">
    <property type="entry name" value="ARABINOSE-BINDING PROTEIN-RELATED"/>
    <property type="match status" value="1"/>
</dbReference>
<comment type="caution">
    <text evidence="1">The sequence shown here is derived from an EMBL/GenBank/DDBJ whole genome shotgun (WGS) entry which is preliminary data.</text>
</comment>
<dbReference type="Pfam" id="PF01547">
    <property type="entry name" value="SBP_bac_1"/>
    <property type="match status" value="1"/>
</dbReference>
<protein>
    <submittedName>
        <fullName evidence="1">Sugar ABC transporter substrate-binding protein</fullName>
    </submittedName>
</protein>
<dbReference type="AlphaFoldDB" id="A0A919MYV4"/>
<dbReference type="EMBL" id="BOMV01000057">
    <property type="protein sequence ID" value="GIE97505.1"/>
    <property type="molecule type" value="Genomic_DNA"/>
</dbReference>
<dbReference type="Proteomes" id="UP000636960">
    <property type="component" value="Unassembled WGS sequence"/>
</dbReference>
<evidence type="ECO:0000313" key="1">
    <source>
        <dbReference type="EMBL" id="GIE97505.1"/>
    </source>
</evidence>
<dbReference type="SUPFAM" id="SSF53850">
    <property type="entry name" value="Periplasmic binding protein-like II"/>
    <property type="match status" value="1"/>
</dbReference>
<dbReference type="PROSITE" id="PS51257">
    <property type="entry name" value="PROKAR_LIPOPROTEIN"/>
    <property type="match status" value="1"/>
</dbReference>
<organism evidence="1 2">
    <name type="scientific">Paractinoplanes rishiriensis</name>
    <dbReference type="NCBI Taxonomy" id="1050105"/>
    <lineage>
        <taxon>Bacteria</taxon>
        <taxon>Bacillati</taxon>
        <taxon>Actinomycetota</taxon>
        <taxon>Actinomycetes</taxon>
        <taxon>Micromonosporales</taxon>
        <taxon>Micromonosporaceae</taxon>
        <taxon>Paractinoplanes</taxon>
    </lineage>
</organism>
<dbReference type="RefSeq" id="WP_203784515.1">
    <property type="nucleotide sequence ID" value="NZ_BOMV01000057.1"/>
</dbReference>
<gene>
    <name evidence="1" type="ORF">Ari01nite_49700</name>
</gene>
<dbReference type="PANTHER" id="PTHR43649:SF11">
    <property type="entry name" value="ABC TRANSPORTER SUBSTRATE-BINDING PROTEIN YESO-RELATED"/>
    <property type="match status" value="1"/>
</dbReference>
<sequence>MYTLNRRDLLRMAGLAGAAASLSACGRGFGGGGDEDEAGKVTINMVWWGDAARAERTRKALDLFEKQNPGLKVTTEYQDSGPYKDKLATRFAAGDAPDLLAMRTDSLQEYVSRGALLDLAGAADIDLTGVGDAARRLGAVGAKNFGVPVGLNSSGFVINKALADKYKVAIPDGDSWSWQDLAAFARDINRASGGKVYGTHFDPATLASLMIFTRQRGEDFFTEAGKVGFTEATIAAWFTMVEAMRAEGGFPKAGVIDPNAGSAGGEMYLGRGVIASQIIPTNNFLGYNKLVDGTLVLHRMPGEKQGTRPGQSVDTPALWSVAAGSKHPAEARKLLNFLINDVEAARATGTTRGVPASKTVADQIKDTLEPDDQTATDYLTELQGEKLAPSYLYPAGASTLPGTLKSIATEIEFKRLTPAAGAKKFTEAATKALGA</sequence>
<dbReference type="InterPro" id="IPR006059">
    <property type="entry name" value="SBP"/>
</dbReference>